<evidence type="ECO:0000313" key="5">
    <source>
        <dbReference type="Proteomes" id="UP000275199"/>
    </source>
</evidence>
<keyword evidence="2" id="KW-0732">Signal</keyword>
<dbReference type="Pfam" id="PF16537">
    <property type="entry name" value="T2SSB"/>
    <property type="match status" value="1"/>
</dbReference>
<dbReference type="InterPro" id="IPR032389">
    <property type="entry name" value="GspB_C"/>
</dbReference>
<gene>
    <name evidence="4" type="ORF">EF096_06195</name>
</gene>
<organism evidence="4 5">
    <name type="scientific">Pseudomonas neustonica</name>
    <dbReference type="NCBI Taxonomy" id="2487346"/>
    <lineage>
        <taxon>Bacteria</taxon>
        <taxon>Pseudomonadati</taxon>
        <taxon>Pseudomonadota</taxon>
        <taxon>Gammaproteobacteria</taxon>
        <taxon>Pseudomonadales</taxon>
        <taxon>Pseudomonadaceae</taxon>
        <taxon>Pseudomonas</taxon>
    </lineage>
</organism>
<keyword evidence="5" id="KW-1185">Reference proteome</keyword>
<evidence type="ECO:0000259" key="3">
    <source>
        <dbReference type="Pfam" id="PF16537"/>
    </source>
</evidence>
<evidence type="ECO:0000256" key="2">
    <source>
        <dbReference type="SAM" id="SignalP"/>
    </source>
</evidence>
<dbReference type="EMBL" id="RKKU01000005">
    <property type="protein sequence ID" value="ROZ86326.1"/>
    <property type="molecule type" value="Genomic_DNA"/>
</dbReference>
<comment type="caution">
    <text evidence="4">The sequence shown here is derived from an EMBL/GenBank/DDBJ whole genome shotgun (WGS) entry which is preliminary data.</text>
</comment>
<sequence length="187" mass="20561">MKRKYFAAAMLLVATSSCGLAYQLAQAAERDIQMARASQDSQLQSLDARLGEKVMEFLELNELLAQQLENARQLREREKAEVLLTGAAVETLPQPLPEPQPDPQVEPQAEAPEPEVIRVRSGPPWWTRYQASMVVSSAGVRSAVVNGRYVRRGDSLGRGVVVRDIRPGQVSLSRGGQVAVLKVKDGR</sequence>
<feature type="signal peptide" evidence="2">
    <location>
        <begin position="1"/>
        <end position="21"/>
    </location>
</feature>
<accession>A0ABX9XJQ7</accession>
<feature type="compositionally biased region" description="Pro residues" evidence="1">
    <location>
        <begin position="94"/>
        <end position="104"/>
    </location>
</feature>
<feature type="chain" id="PRO_5047153172" description="Type II secretion system protein GspB C-terminal domain-containing protein" evidence="2">
    <location>
        <begin position="22"/>
        <end position="187"/>
    </location>
</feature>
<proteinExistence type="predicted"/>
<feature type="domain" description="Type II secretion system protein GspB C-terminal" evidence="3">
    <location>
        <begin position="129"/>
        <end position="178"/>
    </location>
</feature>
<protein>
    <recommendedName>
        <fullName evidence="3">Type II secretion system protein GspB C-terminal domain-containing protein</fullName>
    </recommendedName>
</protein>
<name>A0ABX9XJQ7_9PSED</name>
<evidence type="ECO:0000256" key="1">
    <source>
        <dbReference type="SAM" id="MobiDB-lite"/>
    </source>
</evidence>
<dbReference type="Proteomes" id="UP000275199">
    <property type="component" value="Unassembled WGS sequence"/>
</dbReference>
<evidence type="ECO:0000313" key="4">
    <source>
        <dbReference type="EMBL" id="ROZ86326.1"/>
    </source>
</evidence>
<reference evidence="4 5" key="1">
    <citation type="submission" date="2018-11" db="EMBL/GenBank/DDBJ databases">
        <authorList>
            <person name="Jang G.I."/>
            <person name="Hwang C.Y."/>
        </authorList>
    </citation>
    <scope>NUCLEOTIDE SEQUENCE [LARGE SCALE GENOMIC DNA]</scope>
    <source>
        <strain evidence="4 5">SSM26</strain>
    </source>
</reference>
<feature type="region of interest" description="Disordered" evidence="1">
    <location>
        <begin position="91"/>
        <end position="113"/>
    </location>
</feature>
<dbReference type="PROSITE" id="PS51257">
    <property type="entry name" value="PROKAR_LIPOPROTEIN"/>
    <property type="match status" value="1"/>
</dbReference>
<dbReference type="RefSeq" id="WP_123888756.1">
    <property type="nucleotide sequence ID" value="NZ_RKKU01000005.1"/>
</dbReference>